<gene>
    <name evidence="2" type="ORF">Taro_042464</name>
</gene>
<evidence type="ECO:0000256" key="1">
    <source>
        <dbReference type="SAM" id="Phobius"/>
    </source>
</evidence>
<evidence type="ECO:0000313" key="2">
    <source>
        <dbReference type="EMBL" id="MQM09588.1"/>
    </source>
</evidence>
<dbReference type="AlphaFoldDB" id="A0A843WSX2"/>
<organism evidence="2 3">
    <name type="scientific">Colocasia esculenta</name>
    <name type="common">Wild taro</name>
    <name type="synonym">Arum esculentum</name>
    <dbReference type="NCBI Taxonomy" id="4460"/>
    <lineage>
        <taxon>Eukaryota</taxon>
        <taxon>Viridiplantae</taxon>
        <taxon>Streptophyta</taxon>
        <taxon>Embryophyta</taxon>
        <taxon>Tracheophyta</taxon>
        <taxon>Spermatophyta</taxon>
        <taxon>Magnoliopsida</taxon>
        <taxon>Liliopsida</taxon>
        <taxon>Araceae</taxon>
        <taxon>Aroideae</taxon>
        <taxon>Colocasieae</taxon>
        <taxon>Colocasia</taxon>
    </lineage>
</organism>
<accession>A0A843WSX2</accession>
<proteinExistence type="predicted"/>
<evidence type="ECO:0000313" key="3">
    <source>
        <dbReference type="Proteomes" id="UP000652761"/>
    </source>
</evidence>
<comment type="caution">
    <text evidence="2">The sequence shown here is derived from an EMBL/GenBank/DDBJ whole genome shotgun (WGS) entry which is preliminary data.</text>
</comment>
<sequence length="96" mass="10195">MTQLAVVIRVTIAAHFSVAIGFPVVTHLPIVIRLVLGALPCRDEIVTACGGATLPVLPWVLPWARLLCLYDLLVGNAAGYLAAFSDRSGARRVTSV</sequence>
<keyword evidence="1" id="KW-0812">Transmembrane</keyword>
<keyword evidence="3" id="KW-1185">Reference proteome</keyword>
<feature type="transmembrane region" description="Helical" evidence="1">
    <location>
        <begin position="12"/>
        <end position="32"/>
    </location>
</feature>
<keyword evidence="1" id="KW-0472">Membrane</keyword>
<dbReference type="Proteomes" id="UP000652761">
    <property type="component" value="Unassembled WGS sequence"/>
</dbReference>
<protein>
    <submittedName>
        <fullName evidence="2">Uncharacterized protein</fullName>
    </submittedName>
</protein>
<keyword evidence="1" id="KW-1133">Transmembrane helix</keyword>
<reference evidence="2" key="1">
    <citation type="submission" date="2017-07" db="EMBL/GenBank/DDBJ databases">
        <title>Taro Niue Genome Assembly and Annotation.</title>
        <authorList>
            <person name="Atibalentja N."/>
            <person name="Keating K."/>
            <person name="Fields C.J."/>
        </authorList>
    </citation>
    <scope>NUCLEOTIDE SEQUENCE</scope>
    <source>
        <strain evidence="2">Niue_2</strain>
        <tissue evidence="2">Leaf</tissue>
    </source>
</reference>
<name>A0A843WSX2_COLES</name>
<feature type="transmembrane region" description="Helical" evidence="1">
    <location>
        <begin position="63"/>
        <end position="83"/>
    </location>
</feature>
<dbReference type="EMBL" id="NMUH01004417">
    <property type="protein sequence ID" value="MQM09588.1"/>
    <property type="molecule type" value="Genomic_DNA"/>
</dbReference>